<keyword evidence="3" id="KW-1185">Reference proteome</keyword>
<evidence type="ECO:0000313" key="2">
    <source>
        <dbReference type="EMBL" id="GAP12750.1"/>
    </source>
</evidence>
<dbReference type="OrthoDB" id="161727at2"/>
<evidence type="ECO:0000256" key="1">
    <source>
        <dbReference type="SAM" id="Phobius"/>
    </source>
</evidence>
<protein>
    <submittedName>
        <fullName evidence="2">Uncharacterized protein</fullName>
    </submittedName>
</protein>
<organism evidence="2">
    <name type="scientific">Longilinea arvoryzae</name>
    <dbReference type="NCBI Taxonomy" id="360412"/>
    <lineage>
        <taxon>Bacteria</taxon>
        <taxon>Bacillati</taxon>
        <taxon>Chloroflexota</taxon>
        <taxon>Anaerolineae</taxon>
        <taxon>Anaerolineales</taxon>
        <taxon>Anaerolineaceae</taxon>
        <taxon>Longilinea</taxon>
    </lineage>
</organism>
<gene>
    <name evidence="2" type="ORF">LARV_00486</name>
</gene>
<feature type="transmembrane region" description="Helical" evidence="1">
    <location>
        <begin position="229"/>
        <end position="249"/>
    </location>
</feature>
<evidence type="ECO:0000313" key="3">
    <source>
        <dbReference type="Proteomes" id="UP000055060"/>
    </source>
</evidence>
<dbReference type="STRING" id="360412.LARV_00486"/>
<dbReference type="EMBL" id="DF967972">
    <property type="protein sequence ID" value="GAP12750.1"/>
    <property type="molecule type" value="Genomic_DNA"/>
</dbReference>
<proteinExistence type="predicted"/>
<name>A0A0S7B6Z8_9CHLR</name>
<accession>A0A0S7B6Z8</accession>
<keyword evidence="1" id="KW-1133">Transmembrane helix</keyword>
<keyword evidence="1" id="KW-0472">Membrane</keyword>
<reference evidence="2" key="1">
    <citation type="submission" date="2015-07" db="EMBL/GenBank/DDBJ databases">
        <title>Draft Genome Sequences of Anaerolinea thermolimosa IMO-1, Bellilinea caldifistulae GOMI-1, Leptolinea tardivitalis YMTK-2, Levilinea saccharolytica KIBI-1,Longilinea arvoryzae KOME-1, Previously Described as Members of the Anaerolineaceae (Chloroflexi).</title>
        <authorList>
            <person name="Sekiguchi Y."/>
            <person name="Ohashi A."/>
            <person name="Matsuura N."/>
            <person name="Tourlousse M.D."/>
        </authorList>
    </citation>
    <scope>NUCLEOTIDE SEQUENCE [LARGE SCALE GENOMIC DNA]</scope>
    <source>
        <strain evidence="2">KOME-1</strain>
    </source>
</reference>
<dbReference type="RefSeq" id="WP_075072150.1">
    <property type="nucleotide sequence ID" value="NZ_DF967972.1"/>
</dbReference>
<feature type="transmembrane region" description="Helical" evidence="1">
    <location>
        <begin position="55"/>
        <end position="78"/>
    </location>
</feature>
<feature type="transmembrane region" description="Helical" evidence="1">
    <location>
        <begin position="201"/>
        <end position="223"/>
    </location>
</feature>
<feature type="transmembrane region" description="Helical" evidence="1">
    <location>
        <begin position="170"/>
        <end position="189"/>
    </location>
</feature>
<feature type="transmembrane region" description="Helical" evidence="1">
    <location>
        <begin position="146"/>
        <end position="164"/>
    </location>
</feature>
<feature type="transmembrane region" description="Helical" evidence="1">
    <location>
        <begin position="108"/>
        <end position="125"/>
    </location>
</feature>
<dbReference type="AlphaFoldDB" id="A0A0S7B6Z8"/>
<dbReference type="Proteomes" id="UP000055060">
    <property type="component" value="Unassembled WGS sequence"/>
</dbReference>
<feature type="transmembrane region" description="Helical" evidence="1">
    <location>
        <begin position="85"/>
        <end position="102"/>
    </location>
</feature>
<keyword evidence="1" id="KW-0812">Transmembrane</keyword>
<sequence length="260" mass="28036">MQIFLFKLLITPFFIGSATLAGRKWGPAVNGLLVGLPLTTGPISFILAHEYGLAFASQAAAGNLAGQISMCVFCLIYSLAAQKRAWLTSAFLAVSAFLLTTFLLNQFVWQILPAFIALVLVIAVAERSIPRHSFASESSSYPKWDLPARIVVATTFVILLTTFANVLGPQLSGLISTFPIFGVVFATFTHSQQGPNAVARLLHGIVLSSVSYAFFFLIVGMGLTHLGIALTYTIALLVTVGISGLFYFATRKDQPQVVRE</sequence>